<dbReference type="Proteomes" id="UP000436801">
    <property type="component" value="Unassembled WGS sequence"/>
</dbReference>
<keyword evidence="4" id="KW-1185">Reference proteome</keyword>
<keyword evidence="1" id="KW-0472">Membrane</keyword>
<keyword evidence="1" id="KW-1133">Transmembrane helix</keyword>
<evidence type="ECO:0000313" key="2">
    <source>
        <dbReference type="EMBL" id="MWC42990.1"/>
    </source>
</evidence>
<dbReference type="OrthoDB" id="9815686at2"/>
<feature type="transmembrane region" description="Helical" evidence="1">
    <location>
        <begin position="21"/>
        <end position="47"/>
    </location>
</feature>
<reference evidence="3 4" key="1">
    <citation type="submission" date="2016-10" db="EMBL/GenBank/DDBJ databases">
        <authorList>
            <person name="Varghese N."/>
            <person name="Submissions S."/>
        </authorList>
    </citation>
    <scope>NUCLEOTIDE SEQUENCE [LARGE SCALE GENOMIC DNA]</scope>
    <source>
        <strain evidence="3 4">S7-754</strain>
    </source>
</reference>
<proteinExistence type="predicted"/>
<gene>
    <name evidence="2" type="ORF">GQR91_04850</name>
    <name evidence="3" type="ORF">SAMN05216557_1011001</name>
</gene>
<dbReference type="Pfam" id="PF10067">
    <property type="entry name" value="DUF2306"/>
    <property type="match status" value="1"/>
</dbReference>
<name>A0A1G7GRR2_9SPHN</name>
<feature type="transmembrane region" description="Helical" evidence="1">
    <location>
        <begin position="59"/>
        <end position="78"/>
    </location>
</feature>
<protein>
    <submittedName>
        <fullName evidence="2">DUF2306 domain-containing protein</fullName>
    </submittedName>
    <submittedName>
        <fullName evidence="3">Uncharacterized membrane protein</fullName>
    </submittedName>
</protein>
<sequence length="178" mass="18620">MTSLPLPIAFPPRRTRRDLSPAMRAMVLVAGGGLSAMAAVALGRAALGLAPAAPAVREVAVALHLATVLPALPLGLYLLLAHKGGPHHRLLGKVWVMLMLVAALSALGIRHLNHGQFSAIHLFVPLTVIGLWRAVASARSGWIATHRTTMIALYLGGLIGAGAFAFAPARIMGLWLFG</sequence>
<evidence type="ECO:0000313" key="5">
    <source>
        <dbReference type="Proteomes" id="UP000436801"/>
    </source>
</evidence>
<dbReference type="InterPro" id="IPR018750">
    <property type="entry name" value="DUF2306_membrane"/>
</dbReference>
<evidence type="ECO:0000313" key="4">
    <source>
        <dbReference type="Proteomes" id="UP000323502"/>
    </source>
</evidence>
<keyword evidence="1" id="KW-0812">Transmembrane</keyword>
<reference evidence="2 5" key="2">
    <citation type="submission" date="2019-12" db="EMBL/GenBank/DDBJ databases">
        <authorList>
            <person name="Zheng J."/>
        </authorList>
    </citation>
    <scope>NUCLEOTIDE SEQUENCE [LARGE SCALE GENOMIC DNA]</scope>
    <source>
        <strain evidence="2 5">DSM 27347</strain>
    </source>
</reference>
<dbReference type="Proteomes" id="UP000323502">
    <property type="component" value="Unassembled WGS sequence"/>
</dbReference>
<feature type="transmembrane region" description="Helical" evidence="1">
    <location>
        <begin position="90"/>
        <end position="109"/>
    </location>
</feature>
<dbReference type="EMBL" id="WSUT01000005">
    <property type="protein sequence ID" value="MWC42990.1"/>
    <property type="molecule type" value="Genomic_DNA"/>
</dbReference>
<dbReference type="EMBL" id="FNBI01000001">
    <property type="protein sequence ID" value="SDE90840.1"/>
    <property type="molecule type" value="Genomic_DNA"/>
</dbReference>
<accession>A0A1G7GRR2</accession>
<organism evidence="3 4">
    <name type="scientific">Sphingomonas carotinifaciens</name>
    <dbReference type="NCBI Taxonomy" id="1166323"/>
    <lineage>
        <taxon>Bacteria</taxon>
        <taxon>Pseudomonadati</taxon>
        <taxon>Pseudomonadota</taxon>
        <taxon>Alphaproteobacteria</taxon>
        <taxon>Sphingomonadales</taxon>
        <taxon>Sphingomonadaceae</taxon>
        <taxon>Sphingomonas</taxon>
    </lineage>
</organism>
<dbReference type="RefSeq" id="WP_160146736.1">
    <property type="nucleotide sequence ID" value="NZ_FNBI01000001.1"/>
</dbReference>
<evidence type="ECO:0000256" key="1">
    <source>
        <dbReference type="SAM" id="Phobius"/>
    </source>
</evidence>
<feature type="transmembrane region" description="Helical" evidence="1">
    <location>
        <begin position="153"/>
        <end position="177"/>
    </location>
</feature>
<evidence type="ECO:0000313" key="3">
    <source>
        <dbReference type="EMBL" id="SDE90840.1"/>
    </source>
</evidence>
<feature type="transmembrane region" description="Helical" evidence="1">
    <location>
        <begin position="115"/>
        <end position="132"/>
    </location>
</feature>
<dbReference type="AlphaFoldDB" id="A0A1G7GRR2"/>